<dbReference type="NCBIfam" id="TIGR01098">
    <property type="entry name" value="3A0109s03R"/>
    <property type="match status" value="1"/>
</dbReference>
<keyword evidence="2" id="KW-0732">Signal</keyword>
<keyword evidence="3" id="KW-1133">Transmembrane helix</keyword>
<comment type="similarity">
    <text evidence="1">Belongs to the phosphate/phosphite/phosphonate binding protein family.</text>
</comment>
<dbReference type="GO" id="GO:0055085">
    <property type="term" value="P:transmembrane transport"/>
    <property type="evidence" value="ECO:0007669"/>
    <property type="project" value="InterPro"/>
</dbReference>
<dbReference type="PANTHER" id="PTHR35841">
    <property type="entry name" value="PHOSPHONATES-BINDING PERIPLASMIC PROTEIN"/>
    <property type="match status" value="1"/>
</dbReference>
<proteinExistence type="inferred from homology"/>
<keyword evidence="3" id="KW-0812">Transmembrane</keyword>
<comment type="caution">
    <text evidence="4">The sequence shown here is derived from an EMBL/GenBank/DDBJ whole genome shotgun (WGS) entry which is preliminary data.</text>
</comment>
<protein>
    <submittedName>
        <fullName evidence="4">Phosphate/phosphite/phosphonate ABC transporter substrate-binding protein</fullName>
    </submittedName>
</protein>
<reference evidence="5" key="1">
    <citation type="submission" date="2017-09" db="EMBL/GenBank/DDBJ databases">
        <title>Depth-based differentiation of microbial function through sediment-hosted aquifers and enrichment of novel symbionts in the deep terrestrial subsurface.</title>
        <authorList>
            <person name="Probst A.J."/>
            <person name="Ladd B."/>
            <person name="Jarett J.K."/>
            <person name="Geller-Mcgrath D.E."/>
            <person name="Sieber C.M.K."/>
            <person name="Emerson J.B."/>
            <person name="Anantharaman K."/>
            <person name="Thomas B.C."/>
            <person name="Malmstrom R."/>
            <person name="Stieglmeier M."/>
            <person name="Klingl A."/>
            <person name="Woyke T."/>
            <person name="Ryan C.M."/>
            <person name="Banfield J.F."/>
        </authorList>
    </citation>
    <scope>NUCLEOTIDE SEQUENCE [LARGE SCALE GENOMIC DNA]</scope>
</reference>
<accession>A0A2M7Q804</accession>
<keyword evidence="3" id="KW-0472">Membrane</keyword>
<feature type="transmembrane region" description="Helical" evidence="3">
    <location>
        <begin position="34"/>
        <end position="51"/>
    </location>
</feature>
<dbReference type="SUPFAM" id="SSF53850">
    <property type="entry name" value="Periplasmic binding protein-like II"/>
    <property type="match status" value="1"/>
</dbReference>
<name>A0A2M7Q804_9BACT</name>
<evidence type="ECO:0000313" key="4">
    <source>
        <dbReference type="EMBL" id="PIY59581.1"/>
    </source>
</evidence>
<dbReference type="InterPro" id="IPR005770">
    <property type="entry name" value="PhnD"/>
</dbReference>
<evidence type="ECO:0000313" key="5">
    <source>
        <dbReference type="Proteomes" id="UP000230363"/>
    </source>
</evidence>
<dbReference type="GO" id="GO:0043190">
    <property type="term" value="C:ATP-binding cassette (ABC) transporter complex"/>
    <property type="evidence" value="ECO:0007669"/>
    <property type="project" value="InterPro"/>
</dbReference>
<evidence type="ECO:0000256" key="3">
    <source>
        <dbReference type="SAM" id="Phobius"/>
    </source>
</evidence>
<sequence length="330" mass="37010">MALNNESHLFIINIICYNFIKVELLNFIIKNKKISFVIIVVLVAAGAFWFWQSQKNTVEIKNSEDFEASTELRVGIAAMITPSEGKRYYEDLANWLAKKTDREPKLIFKKSYQEMNDAIEAKEVDIAFICAGPYVDGKKKFGLELLVAPMVGGKTTYNSYIIAKTNSAINKFEDLKGKTFAFTDPQSNTGALVPTYMVTKLGKTPETFFSKLIYSGGHDASISAVANNLVDGAAVDSLIFDYIKERRPGLVDEVKIIEESPPFGIPMIVARPDLNQDLKSKLRSFLLSADSDSQIKDVLANMEIEKFTIIDDSAYNSIREMINFIETKTQ</sequence>
<dbReference type="Gene3D" id="3.40.190.10">
    <property type="entry name" value="Periplasmic binding protein-like II"/>
    <property type="match status" value="2"/>
</dbReference>
<gene>
    <name evidence="4" type="ORF">COY96_01010</name>
</gene>
<dbReference type="EMBL" id="PFKZ01000037">
    <property type="protein sequence ID" value="PIY59581.1"/>
    <property type="molecule type" value="Genomic_DNA"/>
</dbReference>
<evidence type="ECO:0000256" key="2">
    <source>
        <dbReference type="ARBA" id="ARBA00022729"/>
    </source>
</evidence>
<organism evidence="4 5">
    <name type="scientific">Candidatus Wolfebacteria bacterium CG_4_10_14_0_8_um_filter_37_11</name>
    <dbReference type="NCBI Taxonomy" id="1975062"/>
    <lineage>
        <taxon>Bacteria</taxon>
        <taxon>Candidatus Wolfeibacteriota</taxon>
    </lineage>
</organism>
<dbReference type="CDD" id="cd13571">
    <property type="entry name" value="PBP2_PnhD_1"/>
    <property type="match status" value="1"/>
</dbReference>
<dbReference type="PANTHER" id="PTHR35841:SF1">
    <property type="entry name" value="PHOSPHONATES-BINDING PERIPLASMIC PROTEIN"/>
    <property type="match status" value="1"/>
</dbReference>
<dbReference type="Proteomes" id="UP000230363">
    <property type="component" value="Unassembled WGS sequence"/>
</dbReference>
<evidence type="ECO:0000256" key="1">
    <source>
        <dbReference type="ARBA" id="ARBA00007162"/>
    </source>
</evidence>
<dbReference type="AlphaFoldDB" id="A0A2M7Q804"/>
<dbReference type="Pfam" id="PF12974">
    <property type="entry name" value="Phosphonate-bd"/>
    <property type="match status" value="1"/>
</dbReference>